<evidence type="ECO:0000313" key="17">
    <source>
        <dbReference type="Proteomes" id="UP000441208"/>
    </source>
</evidence>
<feature type="signal peptide" evidence="1">
    <location>
        <begin position="1"/>
        <end position="22"/>
    </location>
</feature>
<evidence type="ECO:0000313" key="4">
    <source>
        <dbReference type="EMBL" id="KAE9085639.1"/>
    </source>
</evidence>
<evidence type="ECO:0000313" key="16">
    <source>
        <dbReference type="Proteomes" id="UP000440732"/>
    </source>
</evidence>
<evidence type="ECO:0000313" key="8">
    <source>
        <dbReference type="EMBL" id="KAE9197404.1"/>
    </source>
</evidence>
<evidence type="ECO:0000313" key="6">
    <source>
        <dbReference type="EMBL" id="KAE9112247.1"/>
    </source>
</evidence>
<dbReference type="Proteomes" id="UP000433483">
    <property type="component" value="Unassembled WGS sequence"/>
</dbReference>
<dbReference type="EMBL" id="QXGB01001754">
    <property type="protein sequence ID" value="KAE9185998.1"/>
    <property type="molecule type" value="Genomic_DNA"/>
</dbReference>
<dbReference type="EMBL" id="QXGC01001714">
    <property type="protein sequence ID" value="KAE9197404.1"/>
    <property type="molecule type" value="Genomic_DNA"/>
</dbReference>
<dbReference type="EMBL" id="QXGF01001779">
    <property type="protein sequence ID" value="KAE8927854.1"/>
    <property type="molecule type" value="Genomic_DNA"/>
</dbReference>
<evidence type="ECO:0000313" key="13">
    <source>
        <dbReference type="Proteomes" id="UP000433483"/>
    </source>
</evidence>
<evidence type="ECO:0000313" key="21">
    <source>
        <dbReference type="Proteomes" id="UP000488956"/>
    </source>
</evidence>
<evidence type="ECO:0000313" key="2">
    <source>
        <dbReference type="EMBL" id="KAE8927854.1"/>
    </source>
</evidence>
<evidence type="ECO:0000313" key="14">
    <source>
        <dbReference type="Proteomes" id="UP000437068"/>
    </source>
</evidence>
<evidence type="ECO:0000313" key="9">
    <source>
        <dbReference type="EMBL" id="KAE9199458.1"/>
    </source>
</evidence>
<sequence length="67" mass="7323">MTRRADWTLLTALVNMPLSVELCCSVCTTRQLALLRTACLTKWCTARLHGSTSLVLDDGTIQADLLG</sequence>
<dbReference type="EMBL" id="QXFY01000032">
    <property type="protein sequence ID" value="KAE9361143.1"/>
    <property type="molecule type" value="Genomic_DNA"/>
</dbReference>
<dbReference type="Proteomes" id="UP000437068">
    <property type="component" value="Unassembled WGS sequence"/>
</dbReference>
<dbReference type="EMBL" id="QXGE01001701">
    <property type="protein sequence ID" value="KAE9289300.1"/>
    <property type="molecule type" value="Genomic_DNA"/>
</dbReference>
<organism evidence="3 18">
    <name type="scientific">Phytophthora fragariae</name>
    <dbReference type="NCBI Taxonomy" id="53985"/>
    <lineage>
        <taxon>Eukaryota</taxon>
        <taxon>Sar</taxon>
        <taxon>Stramenopiles</taxon>
        <taxon>Oomycota</taxon>
        <taxon>Peronosporomycetes</taxon>
        <taxon>Peronosporales</taxon>
        <taxon>Peronosporaceae</taxon>
        <taxon>Phytophthora</taxon>
    </lineage>
</organism>
<dbReference type="EMBL" id="QXFX01001729">
    <property type="protein sequence ID" value="KAE9085646.1"/>
    <property type="molecule type" value="Genomic_DNA"/>
</dbReference>
<gene>
    <name evidence="10" type="ORF">PF001_g20101</name>
    <name evidence="9" type="ORF">PF002_g22140</name>
    <name evidence="8" type="ORF">PF004_g19844</name>
    <name evidence="7" type="ORF">PF005_g21026</name>
    <name evidence="6" type="ORF">PF006_g20018</name>
    <name evidence="4" type="ORF">PF007_g21064</name>
    <name evidence="11" type="ORF">PF008_g1320</name>
    <name evidence="2" type="ORF">PF009_g21984</name>
    <name evidence="5" type="ORF">PF010_g20378</name>
    <name evidence="3" type="ORF">PF011_g19881</name>
</gene>
<evidence type="ECO:0000313" key="7">
    <source>
        <dbReference type="EMBL" id="KAE9185998.1"/>
    </source>
</evidence>
<evidence type="ECO:0000256" key="1">
    <source>
        <dbReference type="SAM" id="SignalP"/>
    </source>
</evidence>
<dbReference type="AlphaFoldDB" id="A0A6A3IWZ3"/>
<dbReference type="Proteomes" id="UP000429523">
    <property type="component" value="Unassembled WGS sequence"/>
</dbReference>
<evidence type="ECO:0000313" key="12">
    <source>
        <dbReference type="Proteomes" id="UP000429523"/>
    </source>
</evidence>
<reference evidence="18 19" key="1">
    <citation type="submission" date="2018-09" db="EMBL/GenBank/DDBJ databases">
        <title>Genomic investigation of the strawberry pathogen Phytophthora fragariae indicates pathogenicity is determined by transcriptional variation in three key races.</title>
        <authorList>
            <person name="Adams T.M."/>
            <person name="Armitage A.D."/>
            <person name="Sobczyk M.K."/>
            <person name="Bates H.J."/>
            <person name="Dunwell J.M."/>
            <person name="Nellist C.F."/>
            <person name="Harrison R.J."/>
        </authorList>
    </citation>
    <scope>NUCLEOTIDE SEQUENCE [LARGE SCALE GENOMIC DNA]</scope>
    <source>
        <strain evidence="10 14">A4</strain>
        <strain evidence="9 15">BC-1</strain>
        <strain evidence="8 19">BC-23</strain>
        <strain evidence="7 13">NOV-27</strain>
        <strain evidence="6 16">NOV-5</strain>
        <strain evidence="4 17">NOV-71</strain>
        <strain evidence="11 20">NOV-77</strain>
        <strain evidence="2 12">NOV-9</strain>
        <strain evidence="5 21">ONT-3</strain>
        <strain evidence="3 18">SCRP245</strain>
    </source>
</reference>
<dbReference type="Proteomes" id="UP000441208">
    <property type="component" value="Unassembled WGS sequence"/>
</dbReference>
<dbReference type="EMBL" id="QXGA01001714">
    <property type="protein sequence ID" value="KAE9112247.1"/>
    <property type="molecule type" value="Genomic_DNA"/>
</dbReference>
<dbReference type="EMBL" id="QXGD01001769">
    <property type="protein sequence ID" value="KAE9199458.1"/>
    <property type="molecule type" value="Genomic_DNA"/>
</dbReference>
<dbReference type="Proteomes" id="UP000476176">
    <property type="component" value="Unassembled WGS sequence"/>
</dbReference>
<dbReference type="Proteomes" id="UP000460718">
    <property type="component" value="Unassembled WGS sequence"/>
</dbReference>
<comment type="caution">
    <text evidence="3">The sequence shown here is derived from an EMBL/GenBank/DDBJ whole genome shotgun (WGS) entry which is preliminary data.</text>
</comment>
<dbReference type="Proteomes" id="UP000440732">
    <property type="component" value="Unassembled WGS sequence"/>
</dbReference>
<evidence type="ECO:0000313" key="15">
    <source>
        <dbReference type="Proteomes" id="UP000440367"/>
    </source>
</evidence>
<evidence type="ECO:0000313" key="20">
    <source>
        <dbReference type="Proteomes" id="UP000486351"/>
    </source>
</evidence>
<evidence type="ECO:0000313" key="10">
    <source>
        <dbReference type="EMBL" id="KAE9289300.1"/>
    </source>
</evidence>
<evidence type="ECO:0000313" key="11">
    <source>
        <dbReference type="EMBL" id="KAE9361143.1"/>
    </source>
</evidence>
<dbReference type="Proteomes" id="UP000486351">
    <property type="component" value="Unassembled WGS sequence"/>
</dbReference>
<evidence type="ECO:0008006" key="22">
    <source>
        <dbReference type="Google" id="ProtNLM"/>
    </source>
</evidence>
<evidence type="ECO:0000313" key="5">
    <source>
        <dbReference type="EMBL" id="KAE9085646.1"/>
    </source>
</evidence>
<evidence type="ECO:0000313" key="19">
    <source>
        <dbReference type="Proteomes" id="UP000476176"/>
    </source>
</evidence>
<dbReference type="EMBL" id="QXFW01001721">
    <property type="protein sequence ID" value="KAE8986690.1"/>
    <property type="molecule type" value="Genomic_DNA"/>
</dbReference>
<accession>A0A6A3IWZ3</accession>
<dbReference type="Proteomes" id="UP000488956">
    <property type="component" value="Unassembled WGS sequence"/>
</dbReference>
<dbReference type="EMBL" id="QXFZ01001744">
    <property type="protein sequence ID" value="KAE9085639.1"/>
    <property type="molecule type" value="Genomic_DNA"/>
</dbReference>
<keyword evidence="13" id="KW-1185">Reference proteome</keyword>
<proteinExistence type="predicted"/>
<protein>
    <recommendedName>
        <fullName evidence="22">Secreted protein</fullName>
    </recommendedName>
</protein>
<evidence type="ECO:0000313" key="18">
    <source>
        <dbReference type="Proteomes" id="UP000460718"/>
    </source>
</evidence>
<keyword evidence="1" id="KW-0732">Signal</keyword>
<name>A0A6A3IWZ3_9STRA</name>
<evidence type="ECO:0000313" key="3">
    <source>
        <dbReference type="EMBL" id="KAE8986690.1"/>
    </source>
</evidence>
<dbReference type="OrthoDB" id="10301178at2759"/>
<feature type="chain" id="PRO_5036379804" description="Secreted protein" evidence="1">
    <location>
        <begin position="23"/>
        <end position="67"/>
    </location>
</feature>
<dbReference type="Proteomes" id="UP000440367">
    <property type="component" value="Unassembled WGS sequence"/>
</dbReference>